<dbReference type="SUPFAM" id="SSF47473">
    <property type="entry name" value="EF-hand"/>
    <property type="match status" value="1"/>
</dbReference>
<feature type="domain" description="EF-hand" evidence="3">
    <location>
        <begin position="45"/>
        <end position="80"/>
    </location>
</feature>
<protein>
    <recommendedName>
        <fullName evidence="3">EF-hand domain-containing protein</fullName>
    </recommendedName>
</protein>
<dbReference type="Pfam" id="PF13499">
    <property type="entry name" value="EF-hand_7"/>
    <property type="match status" value="2"/>
</dbReference>
<keyword evidence="2" id="KW-0106">Calcium</keyword>
<dbReference type="SMART" id="SM00054">
    <property type="entry name" value="EFh"/>
    <property type="match status" value="4"/>
</dbReference>
<dbReference type="PROSITE" id="PS50222">
    <property type="entry name" value="EF_HAND_2"/>
    <property type="match status" value="4"/>
</dbReference>
<accession>A0AA85KLG7</accession>
<feature type="domain" description="EF-hand" evidence="3">
    <location>
        <begin position="9"/>
        <end position="44"/>
    </location>
</feature>
<name>A0AA85KLG7_TRIRE</name>
<dbReference type="GO" id="GO:0016460">
    <property type="term" value="C:myosin II complex"/>
    <property type="evidence" value="ECO:0007669"/>
    <property type="project" value="TreeGrafter"/>
</dbReference>
<dbReference type="PANTHER" id="PTHR23048:SF0">
    <property type="entry name" value="CALMODULIN LIKE 3"/>
    <property type="match status" value="1"/>
</dbReference>
<proteinExistence type="predicted"/>
<dbReference type="PROSITE" id="PS00018">
    <property type="entry name" value="EF_HAND_1"/>
    <property type="match status" value="4"/>
</dbReference>
<dbReference type="FunFam" id="1.10.238.10:FF:000178">
    <property type="entry name" value="Calmodulin-2 A"/>
    <property type="match status" value="2"/>
</dbReference>
<dbReference type="Gene3D" id="1.10.238.10">
    <property type="entry name" value="EF-hand"/>
    <property type="match status" value="2"/>
</dbReference>
<keyword evidence="1" id="KW-0677">Repeat</keyword>
<dbReference type="PANTHER" id="PTHR23048">
    <property type="entry name" value="MYOSIN LIGHT CHAIN 1, 3"/>
    <property type="match status" value="1"/>
</dbReference>
<dbReference type="InterPro" id="IPR018247">
    <property type="entry name" value="EF_Hand_1_Ca_BS"/>
</dbReference>
<dbReference type="InterPro" id="IPR002048">
    <property type="entry name" value="EF_hand_dom"/>
</dbReference>
<dbReference type="CDD" id="cd00051">
    <property type="entry name" value="EFh"/>
    <property type="match status" value="2"/>
</dbReference>
<evidence type="ECO:0000313" key="5">
    <source>
        <dbReference type="WBParaSite" id="TREG1_98960.1"/>
    </source>
</evidence>
<evidence type="ECO:0000313" key="4">
    <source>
        <dbReference type="Proteomes" id="UP000050795"/>
    </source>
</evidence>
<reference evidence="4" key="1">
    <citation type="submission" date="2022-06" db="EMBL/GenBank/DDBJ databases">
        <authorList>
            <person name="Berger JAMES D."/>
            <person name="Berger JAMES D."/>
        </authorList>
    </citation>
    <scope>NUCLEOTIDE SEQUENCE [LARGE SCALE GENOMIC DNA]</scope>
</reference>
<keyword evidence="4" id="KW-1185">Reference proteome</keyword>
<dbReference type="InterPro" id="IPR050230">
    <property type="entry name" value="CALM/Myosin/TropC-like"/>
</dbReference>
<organism evidence="4 5">
    <name type="scientific">Trichobilharzia regenti</name>
    <name type="common">Nasal bird schistosome</name>
    <dbReference type="NCBI Taxonomy" id="157069"/>
    <lineage>
        <taxon>Eukaryota</taxon>
        <taxon>Metazoa</taxon>
        <taxon>Spiralia</taxon>
        <taxon>Lophotrochozoa</taxon>
        <taxon>Platyhelminthes</taxon>
        <taxon>Trematoda</taxon>
        <taxon>Digenea</taxon>
        <taxon>Strigeidida</taxon>
        <taxon>Schistosomatoidea</taxon>
        <taxon>Schistosomatidae</taxon>
        <taxon>Trichobilharzia</taxon>
    </lineage>
</organism>
<sequence length="153" mass="17703">MTGRGLTEEQIDELRETFGLFDKDHDGHITIQELRSMMKLFNRPCSLDEAKEIMSEVDKNNDGVIDFREFVELMYPLMTSNNMDDANLRASFEFFDKDKDGSITTKELKSVLQSLHLKLTDSEIDEMICEADADKNGTISFEEFKSVMNKRKK</sequence>
<evidence type="ECO:0000256" key="1">
    <source>
        <dbReference type="ARBA" id="ARBA00022737"/>
    </source>
</evidence>
<evidence type="ECO:0000256" key="2">
    <source>
        <dbReference type="ARBA" id="ARBA00022837"/>
    </source>
</evidence>
<dbReference type="AlphaFoldDB" id="A0AA85KLG7"/>
<feature type="domain" description="EF-hand" evidence="3">
    <location>
        <begin position="83"/>
        <end position="118"/>
    </location>
</feature>
<dbReference type="WBParaSite" id="TREG1_98960.1">
    <property type="protein sequence ID" value="TREG1_98960.1"/>
    <property type="gene ID" value="TREG1_98960"/>
</dbReference>
<feature type="domain" description="EF-hand" evidence="3">
    <location>
        <begin position="119"/>
        <end position="153"/>
    </location>
</feature>
<dbReference type="Proteomes" id="UP000050795">
    <property type="component" value="Unassembled WGS sequence"/>
</dbReference>
<reference evidence="5" key="2">
    <citation type="submission" date="2023-11" db="UniProtKB">
        <authorList>
            <consortium name="WormBaseParasite"/>
        </authorList>
    </citation>
    <scope>IDENTIFICATION</scope>
</reference>
<dbReference type="InterPro" id="IPR011992">
    <property type="entry name" value="EF-hand-dom_pair"/>
</dbReference>
<dbReference type="GO" id="GO:0005509">
    <property type="term" value="F:calcium ion binding"/>
    <property type="evidence" value="ECO:0007669"/>
    <property type="project" value="InterPro"/>
</dbReference>
<evidence type="ECO:0000259" key="3">
    <source>
        <dbReference type="PROSITE" id="PS50222"/>
    </source>
</evidence>